<feature type="region of interest" description="Disordered" evidence="7">
    <location>
        <begin position="1"/>
        <end position="49"/>
    </location>
</feature>
<dbReference type="AlphaFoldDB" id="A0A9D4N207"/>
<sequence>MDSYRPFRPPQRDPTTTDLAAPSPSPSTTSGSSQKPDFRSQTPDTPRVLTPVTYNSLSFRSEWDGALPTPLADTLACPICMGPMNLPKMLPCLHNACKQCLQQHILSHVRQELQLDIQPKSFPCPVCERDTAPAEAGIGCEKWATAFPTNNFLHVYCMILAVQREEVDCDPCQRRGESTLATWWCRECSEYQCNVCKTVHSGFKIFKDHNVISVKEIAQNPHVAIPKFEPCHFHREKITHFCRDHRVPCCSKCMVAEHRKCEHVVTTETEYRKLEGRGGYDTLIETLTKYEDMVVEMIDTRRNIVEELEAKRQSIVDQVQQVREQFEDEMRRLEDKLLEEFDRCHQLEINQLNELTTECENLGKQITNAVKLVETVQQQGSETHILSFIEKAEKECREYETKLRECKSKIQHVTYEFTADQILENVLKSTKSFGNIGIKRSKQIKSENIIRGARLERRGVKEVKRLRVWIAGDRGRCNISGGVYLEDGRILLADHDNFKVKLFSSTGRLLSKIVLKSKPSDIAMIDKSRYVVPYPSCSAIQFIHLEGKVLREGDYVDTARTYHCLAIENDHIYLVTQSGIAVCDIEACAEKNFIKLKDLGLSTFKSPCNIRASASGLVITDSERHSVNFLSLDGRLLHCFKASGLKCPMGLGVDDQGNVFVCGNQSSNVHQLSEDGQTLRMILQPADGVENPAHIAFQLYGNKFFVSDSKISARDVIKIFRWK</sequence>
<reference evidence="10" key="1">
    <citation type="journal article" date="2019" name="bioRxiv">
        <title>The Genome of the Zebra Mussel, Dreissena polymorpha: A Resource for Invasive Species Research.</title>
        <authorList>
            <person name="McCartney M.A."/>
            <person name="Auch B."/>
            <person name="Kono T."/>
            <person name="Mallez S."/>
            <person name="Zhang Y."/>
            <person name="Obille A."/>
            <person name="Becker A."/>
            <person name="Abrahante J.E."/>
            <person name="Garbe J."/>
            <person name="Badalamenti J.P."/>
            <person name="Herman A."/>
            <person name="Mangelson H."/>
            <person name="Liachko I."/>
            <person name="Sullivan S."/>
            <person name="Sone E.D."/>
            <person name="Koren S."/>
            <person name="Silverstein K.A.T."/>
            <person name="Beckman K.B."/>
            <person name="Gohl D.M."/>
        </authorList>
    </citation>
    <scope>NUCLEOTIDE SEQUENCE</scope>
    <source>
        <strain evidence="10">Duluth1</strain>
        <tissue evidence="10">Whole animal</tissue>
    </source>
</reference>
<evidence type="ECO:0000256" key="3">
    <source>
        <dbReference type="ARBA" id="ARBA00022771"/>
    </source>
</evidence>
<dbReference type="InterPro" id="IPR001841">
    <property type="entry name" value="Znf_RING"/>
</dbReference>
<comment type="caution">
    <text evidence="10">The sequence shown here is derived from an EMBL/GenBank/DDBJ whole genome shotgun (WGS) entry which is preliminary data.</text>
</comment>
<keyword evidence="3 5" id="KW-0863">Zinc-finger</keyword>
<evidence type="ECO:0000256" key="4">
    <source>
        <dbReference type="ARBA" id="ARBA00022833"/>
    </source>
</evidence>
<dbReference type="PANTHER" id="PTHR25462">
    <property type="entry name" value="BONUS, ISOFORM C-RELATED"/>
    <property type="match status" value="1"/>
</dbReference>
<dbReference type="InterPro" id="IPR000315">
    <property type="entry name" value="Znf_B-box"/>
</dbReference>
<organism evidence="10 11">
    <name type="scientific">Dreissena polymorpha</name>
    <name type="common">Zebra mussel</name>
    <name type="synonym">Mytilus polymorpha</name>
    <dbReference type="NCBI Taxonomy" id="45954"/>
    <lineage>
        <taxon>Eukaryota</taxon>
        <taxon>Metazoa</taxon>
        <taxon>Spiralia</taxon>
        <taxon>Lophotrochozoa</taxon>
        <taxon>Mollusca</taxon>
        <taxon>Bivalvia</taxon>
        <taxon>Autobranchia</taxon>
        <taxon>Heteroconchia</taxon>
        <taxon>Euheterodonta</taxon>
        <taxon>Imparidentia</taxon>
        <taxon>Neoheterodontei</taxon>
        <taxon>Myida</taxon>
        <taxon>Dreissenoidea</taxon>
        <taxon>Dreissenidae</taxon>
        <taxon>Dreissena</taxon>
    </lineage>
</organism>
<name>A0A9D4N207_DREPO</name>
<dbReference type="SUPFAM" id="SSF63829">
    <property type="entry name" value="Calcium-dependent phosphotriesterase"/>
    <property type="match status" value="1"/>
</dbReference>
<evidence type="ECO:0000256" key="5">
    <source>
        <dbReference type="PROSITE-ProRule" id="PRU00024"/>
    </source>
</evidence>
<dbReference type="InterPro" id="IPR027370">
    <property type="entry name" value="Znf-RING_euk"/>
</dbReference>
<reference evidence="10" key="2">
    <citation type="submission" date="2020-11" db="EMBL/GenBank/DDBJ databases">
        <authorList>
            <person name="McCartney M.A."/>
            <person name="Auch B."/>
            <person name="Kono T."/>
            <person name="Mallez S."/>
            <person name="Becker A."/>
            <person name="Gohl D.M."/>
            <person name="Silverstein K.A.T."/>
            <person name="Koren S."/>
            <person name="Bechman K.B."/>
            <person name="Herman A."/>
            <person name="Abrahante J.E."/>
            <person name="Garbe J."/>
        </authorList>
    </citation>
    <scope>NUCLEOTIDE SEQUENCE</scope>
    <source>
        <strain evidence="10">Duluth1</strain>
        <tissue evidence="10">Whole animal</tissue>
    </source>
</reference>
<dbReference type="SMART" id="SM00184">
    <property type="entry name" value="RING"/>
    <property type="match status" value="1"/>
</dbReference>
<evidence type="ECO:0000256" key="2">
    <source>
        <dbReference type="ARBA" id="ARBA00022723"/>
    </source>
</evidence>
<keyword evidence="4" id="KW-0862">Zinc</keyword>
<keyword evidence="11" id="KW-1185">Reference proteome</keyword>
<evidence type="ECO:0000256" key="7">
    <source>
        <dbReference type="SAM" id="MobiDB-lite"/>
    </source>
</evidence>
<dbReference type="InterPro" id="IPR013083">
    <property type="entry name" value="Znf_RING/FYVE/PHD"/>
</dbReference>
<dbReference type="GO" id="GO:0008270">
    <property type="term" value="F:zinc ion binding"/>
    <property type="evidence" value="ECO:0007669"/>
    <property type="project" value="UniProtKB-KW"/>
</dbReference>
<dbReference type="Gene3D" id="3.30.160.60">
    <property type="entry name" value="Classic Zinc Finger"/>
    <property type="match status" value="1"/>
</dbReference>
<dbReference type="PROSITE" id="PS50119">
    <property type="entry name" value="ZF_BBOX"/>
    <property type="match status" value="1"/>
</dbReference>
<gene>
    <name evidence="10" type="ORF">DPMN_009336</name>
</gene>
<keyword evidence="1" id="KW-0597">Phosphoprotein</keyword>
<keyword evidence="2" id="KW-0479">Metal-binding</keyword>
<evidence type="ECO:0000313" key="10">
    <source>
        <dbReference type="EMBL" id="KAH3885342.1"/>
    </source>
</evidence>
<feature type="coiled-coil region" evidence="6">
    <location>
        <begin position="305"/>
        <end position="409"/>
    </location>
</feature>
<dbReference type="Proteomes" id="UP000828390">
    <property type="component" value="Unassembled WGS sequence"/>
</dbReference>
<dbReference type="Pfam" id="PF13445">
    <property type="entry name" value="zf-RING_UBOX"/>
    <property type="match status" value="1"/>
</dbReference>
<dbReference type="PANTHER" id="PTHR25462:SF296">
    <property type="entry name" value="MEIOTIC P26, ISOFORM F"/>
    <property type="match status" value="1"/>
</dbReference>
<dbReference type="CDD" id="cd19757">
    <property type="entry name" value="Bbox1"/>
    <property type="match status" value="1"/>
</dbReference>
<protein>
    <submittedName>
        <fullName evidence="10">Uncharacterized protein</fullName>
    </submittedName>
</protein>
<dbReference type="SUPFAM" id="SSF57850">
    <property type="entry name" value="RING/U-box"/>
    <property type="match status" value="1"/>
</dbReference>
<proteinExistence type="predicted"/>
<evidence type="ECO:0000256" key="6">
    <source>
        <dbReference type="SAM" id="Coils"/>
    </source>
</evidence>
<dbReference type="SUPFAM" id="SSF57845">
    <property type="entry name" value="B-box zinc-binding domain"/>
    <property type="match status" value="1"/>
</dbReference>
<keyword evidence="6" id="KW-0175">Coiled coil</keyword>
<feature type="domain" description="RING-type" evidence="8">
    <location>
        <begin position="77"/>
        <end position="128"/>
    </location>
</feature>
<dbReference type="PROSITE" id="PS50089">
    <property type="entry name" value="ZF_RING_2"/>
    <property type="match status" value="1"/>
</dbReference>
<evidence type="ECO:0000313" key="11">
    <source>
        <dbReference type="Proteomes" id="UP000828390"/>
    </source>
</evidence>
<dbReference type="EMBL" id="JAIWYP010000001">
    <property type="protein sequence ID" value="KAH3885342.1"/>
    <property type="molecule type" value="Genomic_DNA"/>
</dbReference>
<dbReference type="Gene3D" id="3.30.40.10">
    <property type="entry name" value="Zinc/RING finger domain, C3HC4 (zinc finger)"/>
    <property type="match status" value="1"/>
</dbReference>
<feature type="domain" description="B box-type" evidence="9">
    <location>
        <begin position="164"/>
        <end position="214"/>
    </location>
</feature>
<accession>A0A9D4N207</accession>
<evidence type="ECO:0000256" key="1">
    <source>
        <dbReference type="ARBA" id="ARBA00022553"/>
    </source>
</evidence>
<feature type="compositionally biased region" description="Low complexity" evidence="7">
    <location>
        <begin position="13"/>
        <end position="33"/>
    </location>
</feature>
<evidence type="ECO:0000259" key="8">
    <source>
        <dbReference type="PROSITE" id="PS50089"/>
    </source>
</evidence>
<dbReference type="Gene3D" id="2.120.10.30">
    <property type="entry name" value="TolB, C-terminal domain"/>
    <property type="match status" value="2"/>
</dbReference>
<evidence type="ECO:0000259" key="9">
    <source>
        <dbReference type="PROSITE" id="PS50119"/>
    </source>
</evidence>
<dbReference type="InterPro" id="IPR011042">
    <property type="entry name" value="6-blade_b-propeller_TolB-like"/>
</dbReference>
<dbReference type="InterPro" id="IPR047153">
    <property type="entry name" value="TRIM45/56/19-like"/>
</dbReference>